<dbReference type="Proteomes" id="UP000634136">
    <property type="component" value="Unassembled WGS sequence"/>
</dbReference>
<dbReference type="AlphaFoldDB" id="A0A834WFL0"/>
<keyword evidence="2" id="KW-1185">Reference proteome</keyword>
<gene>
    <name evidence="1" type="ORF">G2W53_026352</name>
</gene>
<protein>
    <submittedName>
        <fullName evidence="1">Uncharacterized protein</fullName>
    </submittedName>
</protein>
<organism evidence="1 2">
    <name type="scientific">Senna tora</name>
    <dbReference type="NCBI Taxonomy" id="362788"/>
    <lineage>
        <taxon>Eukaryota</taxon>
        <taxon>Viridiplantae</taxon>
        <taxon>Streptophyta</taxon>
        <taxon>Embryophyta</taxon>
        <taxon>Tracheophyta</taxon>
        <taxon>Spermatophyta</taxon>
        <taxon>Magnoliopsida</taxon>
        <taxon>eudicotyledons</taxon>
        <taxon>Gunneridae</taxon>
        <taxon>Pentapetalae</taxon>
        <taxon>rosids</taxon>
        <taxon>fabids</taxon>
        <taxon>Fabales</taxon>
        <taxon>Fabaceae</taxon>
        <taxon>Caesalpinioideae</taxon>
        <taxon>Cassia clade</taxon>
        <taxon>Senna</taxon>
    </lineage>
</organism>
<evidence type="ECO:0000313" key="1">
    <source>
        <dbReference type="EMBL" id="KAF7820897.1"/>
    </source>
</evidence>
<accession>A0A834WFL0</accession>
<proteinExistence type="predicted"/>
<sequence length="109" mass="12033">MPAGWCSIEEKHTHLRFGVLDCSCSAAQQRFAVLGPHSVMLVLDCSTDLVFSTSRLLGPHSSTFCLCSAAQLLQRPVFSVLQCSAVLHFVSVCLWEMGMWVAGLRLQYN</sequence>
<comment type="caution">
    <text evidence="1">The sequence shown here is derived from an EMBL/GenBank/DDBJ whole genome shotgun (WGS) entry which is preliminary data.</text>
</comment>
<name>A0A834WFL0_9FABA</name>
<evidence type="ECO:0000313" key="2">
    <source>
        <dbReference type="Proteomes" id="UP000634136"/>
    </source>
</evidence>
<reference evidence="1" key="1">
    <citation type="submission" date="2020-09" db="EMBL/GenBank/DDBJ databases">
        <title>Genome-Enabled Discovery of Anthraquinone Biosynthesis in Senna tora.</title>
        <authorList>
            <person name="Kang S.-H."/>
            <person name="Pandey R.P."/>
            <person name="Lee C.-M."/>
            <person name="Sim J.-S."/>
            <person name="Jeong J.-T."/>
            <person name="Choi B.-S."/>
            <person name="Jung M."/>
            <person name="Ginzburg D."/>
            <person name="Zhao K."/>
            <person name="Won S.Y."/>
            <person name="Oh T.-J."/>
            <person name="Yu Y."/>
            <person name="Kim N.-H."/>
            <person name="Lee O.R."/>
            <person name="Lee T.-H."/>
            <person name="Bashyal P."/>
            <person name="Kim T.-S."/>
            <person name="Lee W.-H."/>
            <person name="Kawkins C."/>
            <person name="Kim C.-K."/>
            <person name="Kim J.S."/>
            <person name="Ahn B.O."/>
            <person name="Rhee S.Y."/>
            <person name="Sohng J.K."/>
        </authorList>
    </citation>
    <scope>NUCLEOTIDE SEQUENCE</scope>
    <source>
        <tissue evidence="1">Leaf</tissue>
    </source>
</reference>
<dbReference type="EMBL" id="JAAIUW010000008">
    <property type="protein sequence ID" value="KAF7820897.1"/>
    <property type="molecule type" value="Genomic_DNA"/>
</dbReference>